<keyword evidence="2" id="KW-0732">Signal</keyword>
<dbReference type="GO" id="GO:0007166">
    <property type="term" value="P:cell surface receptor signaling pathway"/>
    <property type="evidence" value="ECO:0007669"/>
    <property type="project" value="TreeGrafter"/>
</dbReference>
<protein>
    <recommendedName>
        <fullName evidence="3">CD3 gamma/delta subunit Ig-like domain-containing protein</fullName>
    </recommendedName>
</protein>
<evidence type="ECO:0000256" key="1">
    <source>
        <dbReference type="ARBA" id="ARBA00023319"/>
    </source>
</evidence>
<sequence>SVMFYTLAARTRRREHTMESVLPACWLLLWTLTAPVSCDDGIEVTETADGIKLSCGQKYQVEAAGGKNIDFLDYKDENTGEYRCVRTNGTEGPKIYVKFRTCDNCIELDLTSITGMVVGDVVATLVIGVAVYLIASQTRIAPVTARKKSSDRQHLVRNEMSGDPNDHYQVQAENVNLNWRYDITT</sequence>
<dbReference type="GO" id="GO:0042105">
    <property type="term" value="C:alpha-beta T cell receptor complex"/>
    <property type="evidence" value="ECO:0007669"/>
    <property type="project" value="TreeGrafter"/>
</dbReference>
<reference evidence="4" key="2">
    <citation type="submission" date="2025-09" db="UniProtKB">
        <authorList>
            <consortium name="Ensembl"/>
        </authorList>
    </citation>
    <scope>IDENTIFICATION</scope>
</reference>
<evidence type="ECO:0000259" key="3">
    <source>
        <dbReference type="Pfam" id="PF16680"/>
    </source>
</evidence>
<dbReference type="GO" id="GO:0004888">
    <property type="term" value="F:transmembrane signaling receptor activity"/>
    <property type="evidence" value="ECO:0007669"/>
    <property type="project" value="TreeGrafter"/>
</dbReference>
<dbReference type="InterPro" id="IPR032052">
    <property type="entry name" value="Ig_4"/>
</dbReference>
<dbReference type="PANTHER" id="PTHR10570">
    <property type="entry name" value="T-CELL SURFACE GLYCOPROTEIN CD3 GAMMA CHAIN / DELTA CHAIN"/>
    <property type="match status" value="1"/>
</dbReference>
<keyword evidence="1" id="KW-0393">Immunoglobulin domain</keyword>
<dbReference type="GO" id="GO:0009897">
    <property type="term" value="C:external side of plasma membrane"/>
    <property type="evidence" value="ECO:0007669"/>
    <property type="project" value="TreeGrafter"/>
</dbReference>
<accession>A0A8C3A8Q3</accession>
<proteinExistence type="predicted"/>
<dbReference type="GO" id="GO:0045059">
    <property type="term" value="P:positive thymic T cell selection"/>
    <property type="evidence" value="ECO:0007669"/>
    <property type="project" value="TreeGrafter"/>
</dbReference>
<reference evidence="4" key="1">
    <citation type="submission" date="2025-08" db="UniProtKB">
        <authorList>
            <consortium name="Ensembl"/>
        </authorList>
    </citation>
    <scope>IDENTIFICATION</scope>
</reference>
<dbReference type="AlphaFoldDB" id="A0A8C3A8Q3"/>
<dbReference type="Gene3D" id="2.60.40.10">
    <property type="entry name" value="Immunoglobulins"/>
    <property type="match status" value="1"/>
</dbReference>
<keyword evidence="5" id="KW-1185">Reference proteome</keyword>
<dbReference type="PANTHER" id="PTHR10570:SF8">
    <property type="entry name" value="T-CELL SURFACE GLYCOPROTEIN CD3 GAMMA CHAIN"/>
    <property type="match status" value="1"/>
</dbReference>
<evidence type="ECO:0000313" key="5">
    <source>
        <dbReference type="Proteomes" id="UP000694565"/>
    </source>
</evidence>
<organism evidence="4 5">
    <name type="scientific">Cyclopterus lumpus</name>
    <name type="common">Lumpsucker</name>
    <dbReference type="NCBI Taxonomy" id="8103"/>
    <lineage>
        <taxon>Eukaryota</taxon>
        <taxon>Metazoa</taxon>
        <taxon>Chordata</taxon>
        <taxon>Craniata</taxon>
        <taxon>Vertebrata</taxon>
        <taxon>Euteleostomi</taxon>
        <taxon>Actinopterygii</taxon>
        <taxon>Neopterygii</taxon>
        <taxon>Teleostei</taxon>
        <taxon>Neoteleostei</taxon>
        <taxon>Acanthomorphata</taxon>
        <taxon>Eupercaria</taxon>
        <taxon>Perciformes</taxon>
        <taxon>Cottioidei</taxon>
        <taxon>Cottales</taxon>
        <taxon>Cyclopteridae</taxon>
        <taxon>Cyclopterus</taxon>
    </lineage>
</organism>
<dbReference type="Proteomes" id="UP000694565">
    <property type="component" value="Unplaced"/>
</dbReference>
<dbReference type="Pfam" id="PF16680">
    <property type="entry name" value="Ig_4"/>
    <property type="match status" value="1"/>
</dbReference>
<feature type="signal peptide" evidence="2">
    <location>
        <begin position="1"/>
        <end position="38"/>
    </location>
</feature>
<evidence type="ECO:0000256" key="2">
    <source>
        <dbReference type="SAM" id="SignalP"/>
    </source>
</evidence>
<evidence type="ECO:0000313" key="4">
    <source>
        <dbReference type="Ensembl" id="ENSCLMP00005037869.1"/>
    </source>
</evidence>
<dbReference type="InterPro" id="IPR013783">
    <property type="entry name" value="Ig-like_fold"/>
</dbReference>
<dbReference type="GeneTree" id="ENSGT00940000153312"/>
<feature type="chain" id="PRO_5034859688" description="CD3 gamma/delta subunit Ig-like domain-containing protein" evidence="2">
    <location>
        <begin position="39"/>
        <end position="185"/>
    </location>
</feature>
<feature type="domain" description="CD3 gamma/delta subunit Ig-like" evidence="3">
    <location>
        <begin position="64"/>
        <end position="108"/>
    </location>
</feature>
<name>A0A8C3A8Q3_CYCLU</name>
<dbReference type="InterPro" id="IPR015484">
    <property type="entry name" value="CD3_esu/gsu/dsu"/>
</dbReference>
<dbReference type="Ensembl" id="ENSCLMT00005039335.1">
    <property type="protein sequence ID" value="ENSCLMP00005037869.1"/>
    <property type="gene ID" value="ENSCLMG00005017979.1"/>
</dbReference>